<name>A0A8H4EUS0_GIGMA</name>
<reference evidence="1 2" key="1">
    <citation type="journal article" date="2019" name="Environ. Microbiol.">
        <title>At the nexus of three kingdoms: the genome of the mycorrhizal fungus Gigaspora margarita provides insights into plant, endobacterial and fungal interactions.</title>
        <authorList>
            <person name="Venice F."/>
            <person name="Ghignone S."/>
            <person name="Salvioli di Fossalunga A."/>
            <person name="Amselem J."/>
            <person name="Novero M."/>
            <person name="Xianan X."/>
            <person name="Sedzielewska Toro K."/>
            <person name="Morin E."/>
            <person name="Lipzen A."/>
            <person name="Grigoriev I.V."/>
            <person name="Henrissat B."/>
            <person name="Martin F.M."/>
            <person name="Bonfante P."/>
        </authorList>
    </citation>
    <scope>NUCLEOTIDE SEQUENCE [LARGE SCALE GENOMIC DNA]</scope>
    <source>
        <strain evidence="1 2">BEG34</strain>
    </source>
</reference>
<evidence type="ECO:0000313" key="1">
    <source>
        <dbReference type="EMBL" id="KAF0555612.1"/>
    </source>
</evidence>
<protein>
    <submittedName>
        <fullName evidence="1">Uncharacterized protein</fullName>
    </submittedName>
</protein>
<dbReference type="AlphaFoldDB" id="A0A8H4EUS0"/>
<proteinExistence type="predicted"/>
<sequence length="88" mass="10218">MDDLEHARQIPLINETISLLKNSSINESPANDVYLKIQYLRSILIIDKGMVKPSDELITKVKDALKHHDPYHELIEVFRIYGHLLPKK</sequence>
<dbReference type="EMBL" id="WTPW01000039">
    <property type="protein sequence ID" value="KAF0555612.1"/>
    <property type="molecule type" value="Genomic_DNA"/>
</dbReference>
<keyword evidence="2" id="KW-1185">Reference proteome</keyword>
<gene>
    <name evidence="1" type="ORF">F8M41_016989</name>
</gene>
<organism evidence="1 2">
    <name type="scientific">Gigaspora margarita</name>
    <dbReference type="NCBI Taxonomy" id="4874"/>
    <lineage>
        <taxon>Eukaryota</taxon>
        <taxon>Fungi</taxon>
        <taxon>Fungi incertae sedis</taxon>
        <taxon>Mucoromycota</taxon>
        <taxon>Glomeromycotina</taxon>
        <taxon>Glomeromycetes</taxon>
        <taxon>Diversisporales</taxon>
        <taxon>Gigasporaceae</taxon>
        <taxon>Gigaspora</taxon>
    </lineage>
</organism>
<accession>A0A8H4EUS0</accession>
<dbReference type="Proteomes" id="UP000439903">
    <property type="component" value="Unassembled WGS sequence"/>
</dbReference>
<evidence type="ECO:0000313" key="2">
    <source>
        <dbReference type="Proteomes" id="UP000439903"/>
    </source>
</evidence>
<comment type="caution">
    <text evidence="1">The sequence shown here is derived from an EMBL/GenBank/DDBJ whole genome shotgun (WGS) entry which is preliminary data.</text>
</comment>